<comment type="function">
    <text evidence="22">Broad specificity aminopeptidase which plays a role in the final digestion of peptides generated from hydrolysis of proteins by gastric and pancreatic proteases. Also involved in the processing of various peptides including peptide hormones, such as angiotensin III and IV, neuropeptides, and chemokines. May also be involved the cleavage of peptides bound to major histocompatibility complex class II molecules of antigen presenting cells. May have a role in angiogenesis and promote cholesterol crystallization. May have a role in amino acid transport by acting as binding partner of amino acid transporter SLC6A19 and regulating its activity.</text>
</comment>
<gene>
    <name evidence="30" type="primary">ANPEP</name>
</gene>
<keyword evidence="31" id="KW-1185">Reference proteome</keyword>
<dbReference type="InterPro" id="IPR024571">
    <property type="entry name" value="ERAP1-like_C_dom"/>
</dbReference>
<keyword evidence="17 26" id="KW-0482">Metalloprotease</keyword>
<keyword evidence="15" id="KW-0735">Signal-anchor</keyword>
<evidence type="ECO:0000256" key="12">
    <source>
        <dbReference type="ARBA" id="ARBA00022782"/>
    </source>
</evidence>
<feature type="binding site" evidence="24">
    <location>
        <position position="411"/>
    </location>
    <ligand>
        <name>Zn(2+)</name>
        <dbReference type="ChEBI" id="CHEBI:29105"/>
        <note>catalytic</note>
    </ligand>
</feature>
<dbReference type="Ensembl" id="ENSPCOT00000017566.1">
    <property type="protein sequence ID" value="ENSPCOP00000007026.1"/>
    <property type="gene ID" value="ENSPCOG00000014730.1"/>
</dbReference>
<comment type="subunit">
    <text evidence="21">Homodimer. Interacts with SLC6A19.</text>
</comment>
<protein>
    <recommendedName>
        <fullName evidence="26">Aminopeptidase</fullName>
        <ecNumber evidence="26">3.4.11.-</ecNumber>
    </recommendedName>
</protein>
<keyword evidence="8" id="KW-0037">Angiogenesis</keyword>
<keyword evidence="13 26" id="KW-0378">Hydrolase</keyword>
<dbReference type="GeneID" id="105809882"/>
<dbReference type="Gene3D" id="2.60.40.1910">
    <property type="match status" value="1"/>
</dbReference>
<feature type="site" description="Transition state stabilizer" evidence="25">
    <location>
        <position position="477"/>
    </location>
</feature>
<evidence type="ECO:0000256" key="4">
    <source>
        <dbReference type="ARBA" id="ARBA00022438"/>
    </source>
</evidence>
<feature type="domain" description="Aminopeptidase N-like N-terminal" evidence="29">
    <location>
        <begin position="82"/>
        <end position="279"/>
    </location>
</feature>
<dbReference type="PANTHER" id="PTHR11533:SF172">
    <property type="entry name" value="AMINOPEPTIDASE N"/>
    <property type="match status" value="1"/>
</dbReference>
<dbReference type="PANTHER" id="PTHR11533">
    <property type="entry name" value="PROTEASE M1 ZINC METALLOPROTEASE"/>
    <property type="match status" value="1"/>
</dbReference>
<dbReference type="GO" id="GO:0009897">
    <property type="term" value="C:external side of plasma membrane"/>
    <property type="evidence" value="ECO:0007669"/>
    <property type="project" value="Ensembl"/>
</dbReference>
<dbReference type="Pfam" id="PF11838">
    <property type="entry name" value="ERAP1_C"/>
    <property type="match status" value="1"/>
</dbReference>
<dbReference type="GO" id="GO:0001525">
    <property type="term" value="P:angiogenesis"/>
    <property type="evidence" value="ECO:0007669"/>
    <property type="project" value="UniProtKB-KW"/>
</dbReference>
<dbReference type="GO" id="GO:0070006">
    <property type="term" value="F:metalloaminopeptidase activity"/>
    <property type="evidence" value="ECO:0007669"/>
    <property type="project" value="TreeGrafter"/>
</dbReference>
<evidence type="ECO:0000256" key="10">
    <source>
        <dbReference type="ARBA" id="ARBA00022692"/>
    </source>
</evidence>
<dbReference type="AlphaFoldDB" id="A0A2K6EZ67"/>
<dbReference type="InterPro" id="IPR027268">
    <property type="entry name" value="Peptidase_M4/M1_CTD_sf"/>
</dbReference>
<evidence type="ECO:0000256" key="5">
    <source>
        <dbReference type="ARBA" id="ARBA00022473"/>
    </source>
</evidence>
<dbReference type="GO" id="GO:0043171">
    <property type="term" value="P:peptide catabolic process"/>
    <property type="evidence" value="ECO:0007669"/>
    <property type="project" value="TreeGrafter"/>
</dbReference>
<evidence type="ECO:0000256" key="1">
    <source>
        <dbReference type="ARBA" id="ARBA00000098"/>
    </source>
</evidence>
<dbReference type="FunFam" id="1.25.50.20:FF:000012">
    <property type="entry name" value="Aminopeptidase N"/>
    <property type="match status" value="1"/>
</dbReference>
<accession>A0A2K6EZ67</accession>
<feature type="binding site" evidence="24">
    <location>
        <position position="388"/>
    </location>
    <ligand>
        <name>Zn(2+)</name>
        <dbReference type="ChEBI" id="CHEBI:29105"/>
        <note>catalytic</note>
    </ligand>
</feature>
<dbReference type="GO" id="GO:0070062">
    <property type="term" value="C:extracellular exosome"/>
    <property type="evidence" value="ECO:0007669"/>
    <property type="project" value="Ensembl"/>
</dbReference>
<dbReference type="EC" id="3.4.11.-" evidence="26"/>
<dbReference type="GO" id="GO:0042277">
    <property type="term" value="F:peptide binding"/>
    <property type="evidence" value="ECO:0007669"/>
    <property type="project" value="TreeGrafter"/>
</dbReference>
<evidence type="ECO:0000256" key="9">
    <source>
        <dbReference type="ARBA" id="ARBA00022670"/>
    </source>
</evidence>
<dbReference type="InterPro" id="IPR045357">
    <property type="entry name" value="Aminopeptidase_N-like_N"/>
</dbReference>
<evidence type="ECO:0000256" key="26">
    <source>
        <dbReference type="RuleBase" id="RU364040"/>
    </source>
</evidence>
<dbReference type="Pfam" id="PF01433">
    <property type="entry name" value="Peptidase_M1"/>
    <property type="match status" value="1"/>
</dbReference>
<keyword evidence="20" id="KW-0325">Glycoprotein</keyword>
<evidence type="ECO:0000256" key="7">
    <source>
        <dbReference type="ARBA" id="ARBA00022641"/>
    </source>
</evidence>
<dbReference type="GO" id="GO:0002003">
    <property type="term" value="P:angiotensin maturation"/>
    <property type="evidence" value="ECO:0007669"/>
    <property type="project" value="Ensembl"/>
</dbReference>
<keyword evidence="5" id="KW-0217">Developmental protein</keyword>
<evidence type="ECO:0000256" key="2">
    <source>
        <dbReference type="ARBA" id="ARBA00004401"/>
    </source>
</evidence>
<keyword evidence="14 24" id="KW-0862">Zinc</keyword>
<evidence type="ECO:0000256" key="13">
    <source>
        <dbReference type="ARBA" id="ARBA00022801"/>
    </source>
</evidence>
<sequence>MAKGFYISKSLGILGILLGLAALSTIIALSIVYAQEKNRNSESPPAAPEGPTVSPGSLTTLATTLDRTKQWNLYRLPKTLIPDSYEVTLRPFLTPDSNGLYIFKGSSTVRFTCKEATNVIIIHSKKLNYTLIQGQRVALRGVGGSQPPDIDSTELVEPTEYLVVHLKDSLVENSQYEMDSEFEGELADDLAGFYRSEYMEGDVKKVLATTQMQAADARKSFPCFDEPAMKATFNITLIHPANLTPLSNMLPKGPSVPLQEDPTWSVTEFETTPRMSTYLLAYIVSEFKHVEEQAPNGVLIRIWARPSAIDEDHGDYALNVTGPILNFFAGHYNTPYPLNKSDQIGLPDFNAGAMENWGLVTYRENSLLYDPVLSSIGNKERVVTVIAHELAHQWFGNLVTVEWWNDLWLNEGFASYVEYLGADYAEPSWNVKDLIVLNDIYRVMAVDALASSHPLSTPAEEINTPAQISELFDTITYSKGAAVLRMLSTFLTEDLFKEGLASYLHHFAYQNSVYLDLWEHLQEAVDNQTSIKLPATVRTIMDRWILQMGFPVITVDTETGDISQQHFLLDPESNVTRPSDFDYLWIVPISSLRSGSEQEGYWLEGTQKDQNPLFKTNAGEWILLNVNVTGYYQVNYDEDNWKKIQTQLQTDPSVIPVINRAQVINDAFNLASAQKVPVTLALDNTLFLIQETEYMPWEAALGSLNYFKLMFDRSEVYGPMKNYLKKQVTPLFYHFKSITNNWKKIPENLMDQYCEINAISTACSSGLPECEQLASSLFRQWMENPSNNSIHPNLRSTVYCNAISNGGEEEWDFAWEQFQNATLVNEADKLRVALACSREVWILNRYLGYALNPNLIRKQDATSTITSIASNVIGQSLAWEFVQANWKKLFEDYGGGSFSFSNLIQAVTQRFSSEFELQQLEQFKENNQETGFGSGTRALEQALEKTKANIKWVKENKETVLTWFTENSK</sequence>
<dbReference type="CDD" id="cd09601">
    <property type="entry name" value="M1_APN-Q_like"/>
    <property type="match status" value="1"/>
</dbReference>
<reference evidence="30" key="2">
    <citation type="submission" date="2025-09" db="UniProtKB">
        <authorList>
            <consortium name="Ensembl"/>
        </authorList>
    </citation>
    <scope>IDENTIFICATION</scope>
</reference>
<dbReference type="InterPro" id="IPR014782">
    <property type="entry name" value="Peptidase_M1_dom"/>
</dbReference>
<keyword evidence="12" id="KW-0221">Differentiation</keyword>
<comment type="subcellular location">
    <subcellularLocation>
        <location evidence="2">Cell membrane</location>
        <topology evidence="2">Single-pass type II membrane protein</topology>
    </subcellularLocation>
</comment>
<keyword evidence="18" id="KW-0472">Membrane</keyword>
<name>A0A2K6EZ67_PROCO</name>
<keyword evidence="9 26" id="KW-0645">Protease</keyword>
<dbReference type="InterPro" id="IPR050344">
    <property type="entry name" value="Peptidase_M1_aminopeptidases"/>
</dbReference>
<evidence type="ECO:0000256" key="24">
    <source>
        <dbReference type="PIRSR" id="PIRSR634016-3"/>
    </source>
</evidence>
<evidence type="ECO:0000259" key="29">
    <source>
        <dbReference type="Pfam" id="PF17900"/>
    </source>
</evidence>
<evidence type="ECO:0000256" key="8">
    <source>
        <dbReference type="ARBA" id="ARBA00022657"/>
    </source>
</evidence>
<evidence type="ECO:0000256" key="3">
    <source>
        <dbReference type="ARBA" id="ARBA00010136"/>
    </source>
</evidence>
<dbReference type="FunFam" id="1.10.390.10:FF:000016">
    <property type="entry name" value="Glutamyl aminopeptidase"/>
    <property type="match status" value="1"/>
</dbReference>
<evidence type="ECO:0000256" key="19">
    <source>
        <dbReference type="ARBA" id="ARBA00023157"/>
    </source>
</evidence>
<evidence type="ECO:0000256" key="22">
    <source>
        <dbReference type="ARBA" id="ARBA00056179"/>
    </source>
</evidence>
<feature type="active site" description="Proton acceptor" evidence="23">
    <location>
        <position position="389"/>
    </location>
</feature>
<dbReference type="Gene3D" id="1.10.390.10">
    <property type="entry name" value="Neutral Protease Domain 2"/>
    <property type="match status" value="1"/>
</dbReference>
<keyword evidence="10" id="KW-0812">Transmembrane</keyword>
<comment type="cofactor">
    <cofactor evidence="24 26">
        <name>Zn(2+)</name>
        <dbReference type="ChEBI" id="CHEBI:29105"/>
    </cofactor>
    <text evidence="24 26">Binds 1 zinc ion per subunit.</text>
</comment>
<comment type="catalytic activity">
    <reaction evidence="1">
        <text>Release of an N-terminal amino acid, Xaa-|-Yaa- from a peptide, amide or arylamide. Xaa is preferably Ala, but may be most amino acids including Pro (slow action). When a terminal hydrophobic residue is followed by a prolyl residue, the two may be released as an intact Xaa-Pro dipeptide.</text>
        <dbReference type="EC" id="3.4.11.2"/>
    </reaction>
</comment>
<dbReference type="Proteomes" id="UP000233160">
    <property type="component" value="Unassembled WGS sequence"/>
</dbReference>
<evidence type="ECO:0000256" key="18">
    <source>
        <dbReference type="ARBA" id="ARBA00023136"/>
    </source>
</evidence>
<dbReference type="OMA" id="EETEYMP"/>
<evidence type="ECO:0000256" key="11">
    <source>
        <dbReference type="ARBA" id="ARBA00022723"/>
    </source>
</evidence>
<keyword evidence="6" id="KW-1003">Cell membrane</keyword>
<evidence type="ECO:0000259" key="27">
    <source>
        <dbReference type="Pfam" id="PF01433"/>
    </source>
</evidence>
<dbReference type="InterPro" id="IPR001930">
    <property type="entry name" value="Peptidase_M1"/>
</dbReference>
<dbReference type="GO" id="GO:0008270">
    <property type="term" value="F:zinc ion binding"/>
    <property type="evidence" value="ECO:0007669"/>
    <property type="project" value="UniProtKB-UniRule"/>
</dbReference>
<dbReference type="GO" id="GO:0016285">
    <property type="term" value="F:alanyl aminopeptidase activity"/>
    <property type="evidence" value="ECO:0007669"/>
    <property type="project" value="UniProtKB-EC"/>
</dbReference>
<reference evidence="30" key="1">
    <citation type="submission" date="2025-08" db="UniProtKB">
        <authorList>
            <consortium name="Ensembl"/>
        </authorList>
    </citation>
    <scope>IDENTIFICATION</scope>
</reference>
<dbReference type="GO" id="GO:0005793">
    <property type="term" value="C:endoplasmic reticulum-Golgi intermediate compartment"/>
    <property type="evidence" value="ECO:0007669"/>
    <property type="project" value="Ensembl"/>
</dbReference>
<evidence type="ECO:0000313" key="30">
    <source>
        <dbReference type="Ensembl" id="ENSPCOP00000007026.1"/>
    </source>
</evidence>
<dbReference type="FunFam" id="2.60.40.1730:FF:000012">
    <property type="entry name" value="Aminopeptidase N"/>
    <property type="match status" value="1"/>
</dbReference>
<feature type="binding site" evidence="24">
    <location>
        <position position="392"/>
    </location>
    <ligand>
        <name>Zn(2+)</name>
        <dbReference type="ChEBI" id="CHEBI:29105"/>
        <note>catalytic</note>
    </ligand>
</feature>
<evidence type="ECO:0000256" key="15">
    <source>
        <dbReference type="ARBA" id="ARBA00022968"/>
    </source>
</evidence>
<dbReference type="Gene3D" id="2.60.40.1730">
    <property type="entry name" value="tricorn interacting facor f3 domain"/>
    <property type="match status" value="1"/>
</dbReference>
<evidence type="ECO:0000256" key="6">
    <source>
        <dbReference type="ARBA" id="ARBA00022475"/>
    </source>
</evidence>
<dbReference type="CTD" id="290"/>
<dbReference type="OrthoDB" id="510539at2759"/>
<keyword evidence="4 26" id="KW-0031">Aminopeptidase</keyword>
<evidence type="ECO:0000256" key="25">
    <source>
        <dbReference type="PIRSR" id="PIRSR634016-4"/>
    </source>
</evidence>
<dbReference type="KEGG" id="pcoq:105809882"/>
<keyword evidence="16" id="KW-1133">Transmembrane helix</keyword>
<evidence type="ECO:0000256" key="14">
    <source>
        <dbReference type="ARBA" id="ARBA00022833"/>
    </source>
</evidence>
<evidence type="ECO:0000313" key="31">
    <source>
        <dbReference type="Proteomes" id="UP000233160"/>
    </source>
</evidence>
<feature type="domain" description="ERAP1-like C-terminal" evidence="28">
    <location>
        <begin position="621"/>
        <end position="947"/>
    </location>
</feature>
<evidence type="ECO:0000259" key="28">
    <source>
        <dbReference type="Pfam" id="PF11838"/>
    </source>
</evidence>
<keyword evidence="7" id="KW-0765">Sulfation</keyword>
<evidence type="ECO:0000256" key="21">
    <source>
        <dbReference type="ARBA" id="ARBA00047171"/>
    </source>
</evidence>
<evidence type="ECO:0000256" key="17">
    <source>
        <dbReference type="ARBA" id="ARBA00023049"/>
    </source>
</evidence>
<comment type="similarity">
    <text evidence="3 26">Belongs to the peptidase M1 family.</text>
</comment>
<feature type="domain" description="Peptidase M1 membrane alanine aminopeptidase" evidence="27">
    <location>
        <begin position="316"/>
        <end position="544"/>
    </location>
</feature>
<dbReference type="STRING" id="379532.ENSPCOP00000007026"/>
<dbReference type="Pfam" id="PF17900">
    <property type="entry name" value="Peptidase_M1_N"/>
    <property type="match status" value="1"/>
</dbReference>
<dbReference type="PRINTS" id="PR00756">
    <property type="entry name" value="ALADIPTASE"/>
</dbReference>
<keyword evidence="19" id="KW-1015">Disulfide bond</keyword>
<dbReference type="FunFam" id="2.60.40.1910:FF:000005">
    <property type="entry name" value="Aminopeptidase"/>
    <property type="match status" value="1"/>
</dbReference>
<dbReference type="SUPFAM" id="SSF63737">
    <property type="entry name" value="Leukotriene A4 hydrolase N-terminal domain"/>
    <property type="match status" value="1"/>
</dbReference>
<dbReference type="RefSeq" id="XP_012499229.1">
    <property type="nucleotide sequence ID" value="XM_012643775.1"/>
</dbReference>
<keyword evidence="11 24" id="KW-0479">Metal-binding</keyword>
<dbReference type="Gene3D" id="1.25.50.20">
    <property type="match status" value="1"/>
</dbReference>
<dbReference type="GeneTree" id="ENSGT00940000154876"/>
<dbReference type="InterPro" id="IPR042097">
    <property type="entry name" value="Aminopeptidase_N-like_N_sf"/>
</dbReference>
<evidence type="ECO:0000256" key="20">
    <source>
        <dbReference type="ARBA" id="ARBA00023180"/>
    </source>
</evidence>
<proteinExistence type="inferred from homology"/>
<dbReference type="InterPro" id="IPR034016">
    <property type="entry name" value="M1_APN-typ"/>
</dbReference>
<dbReference type="GO" id="GO:0030154">
    <property type="term" value="P:cell differentiation"/>
    <property type="evidence" value="ECO:0007669"/>
    <property type="project" value="UniProtKB-KW"/>
</dbReference>
<evidence type="ECO:0000256" key="16">
    <source>
        <dbReference type="ARBA" id="ARBA00022989"/>
    </source>
</evidence>
<evidence type="ECO:0000256" key="23">
    <source>
        <dbReference type="PIRSR" id="PIRSR634016-1"/>
    </source>
</evidence>
<organism evidence="30 31">
    <name type="scientific">Propithecus coquereli</name>
    <name type="common">Coquerel's sifaka</name>
    <name type="synonym">Propithecus verreauxi coquereli</name>
    <dbReference type="NCBI Taxonomy" id="379532"/>
    <lineage>
        <taxon>Eukaryota</taxon>
        <taxon>Metazoa</taxon>
        <taxon>Chordata</taxon>
        <taxon>Craniata</taxon>
        <taxon>Vertebrata</taxon>
        <taxon>Euteleostomi</taxon>
        <taxon>Mammalia</taxon>
        <taxon>Eutheria</taxon>
        <taxon>Euarchontoglires</taxon>
        <taxon>Primates</taxon>
        <taxon>Strepsirrhini</taxon>
        <taxon>Lemuriformes</taxon>
        <taxon>Indriidae</taxon>
        <taxon>Propithecus</taxon>
    </lineage>
</organism>
<dbReference type="SUPFAM" id="SSF55486">
    <property type="entry name" value="Metalloproteases ('zincins'), catalytic domain"/>
    <property type="match status" value="1"/>
</dbReference>